<name>A0A0K1QAA0_9BACT</name>
<evidence type="ECO:0000313" key="2">
    <source>
        <dbReference type="EMBL" id="AKV02602.1"/>
    </source>
</evidence>
<feature type="transmembrane region" description="Helical" evidence="1">
    <location>
        <begin position="159"/>
        <end position="177"/>
    </location>
</feature>
<dbReference type="KEGG" id="llu:AKJ09_09265"/>
<feature type="transmembrane region" description="Helical" evidence="1">
    <location>
        <begin position="197"/>
        <end position="215"/>
    </location>
</feature>
<keyword evidence="1" id="KW-0472">Membrane</keyword>
<evidence type="ECO:0000256" key="1">
    <source>
        <dbReference type="SAM" id="Phobius"/>
    </source>
</evidence>
<proteinExistence type="predicted"/>
<organism evidence="2 3">
    <name type="scientific">Labilithrix luteola</name>
    <dbReference type="NCBI Taxonomy" id="1391654"/>
    <lineage>
        <taxon>Bacteria</taxon>
        <taxon>Pseudomonadati</taxon>
        <taxon>Myxococcota</taxon>
        <taxon>Polyangia</taxon>
        <taxon>Polyangiales</taxon>
        <taxon>Labilitrichaceae</taxon>
        <taxon>Labilithrix</taxon>
    </lineage>
</organism>
<protein>
    <submittedName>
        <fullName evidence="2">Uncharacterized protein</fullName>
    </submittedName>
</protein>
<keyword evidence="1" id="KW-0812">Transmembrane</keyword>
<evidence type="ECO:0000313" key="3">
    <source>
        <dbReference type="Proteomes" id="UP000064967"/>
    </source>
</evidence>
<sequence>MAKDPRDRFQTMMEFEKALAALDPSVRDVRAPVPVEMQAFDPSASGPNRALDIAKNLLAGTSTPSPSEMTALAKLARPTLVVASSVVGLWFLGSIISALAGLVRVLHDGEITLTECVLLVVGCMFAALTPGVLYVLHVRKVIWPNSVWSMQLAADLRRTATAALVAYGAVSMTARIVHTVLWRNTWALTSGGWDITLLLVSLVAAVTIGGMAPLLRNLRRRKRRS</sequence>
<accession>A0A0K1QAA0</accession>
<gene>
    <name evidence="2" type="ORF">AKJ09_09265</name>
</gene>
<dbReference type="EMBL" id="CP012333">
    <property type="protein sequence ID" value="AKV02602.1"/>
    <property type="molecule type" value="Genomic_DNA"/>
</dbReference>
<feature type="transmembrane region" description="Helical" evidence="1">
    <location>
        <begin position="117"/>
        <end position="138"/>
    </location>
</feature>
<feature type="transmembrane region" description="Helical" evidence="1">
    <location>
        <begin position="79"/>
        <end position="105"/>
    </location>
</feature>
<dbReference type="STRING" id="1391654.AKJ09_09265"/>
<keyword evidence="3" id="KW-1185">Reference proteome</keyword>
<reference evidence="2 3" key="1">
    <citation type="submission" date="2015-08" db="EMBL/GenBank/DDBJ databases">
        <authorList>
            <person name="Babu N.S."/>
            <person name="Beckwith C.J."/>
            <person name="Beseler K.G."/>
            <person name="Brison A."/>
            <person name="Carone J.V."/>
            <person name="Caskin T.P."/>
            <person name="Diamond M."/>
            <person name="Durham M.E."/>
            <person name="Foxe J.M."/>
            <person name="Go M."/>
            <person name="Henderson B.A."/>
            <person name="Jones I.B."/>
            <person name="McGettigan J.A."/>
            <person name="Micheletti S.J."/>
            <person name="Nasrallah M.E."/>
            <person name="Ortiz D."/>
            <person name="Piller C.R."/>
            <person name="Privatt S.R."/>
            <person name="Schneider S.L."/>
            <person name="Sharp S."/>
            <person name="Smith T.C."/>
            <person name="Stanton J.D."/>
            <person name="Ullery H.E."/>
            <person name="Wilson R.J."/>
            <person name="Serrano M.G."/>
            <person name="Buck G."/>
            <person name="Lee V."/>
            <person name="Wang Y."/>
            <person name="Carvalho R."/>
            <person name="Voegtly L."/>
            <person name="Shi R."/>
            <person name="Duckworth R."/>
            <person name="Johnson A."/>
            <person name="Loviza R."/>
            <person name="Walstead R."/>
            <person name="Shah Z."/>
            <person name="Kiflezghi M."/>
            <person name="Wade K."/>
            <person name="Ball S.L."/>
            <person name="Bradley K.W."/>
            <person name="Asai D.J."/>
            <person name="Bowman C.A."/>
            <person name="Russell D.A."/>
            <person name="Pope W.H."/>
            <person name="Jacobs-Sera D."/>
            <person name="Hendrix R.W."/>
            <person name="Hatfull G.F."/>
        </authorList>
    </citation>
    <scope>NUCLEOTIDE SEQUENCE [LARGE SCALE GENOMIC DNA]</scope>
    <source>
        <strain evidence="2 3">DSM 27648</strain>
    </source>
</reference>
<dbReference type="Proteomes" id="UP000064967">
    <property type="component" value="Chromosome"/>
</dbReference>
<dbReference type="AlphaFoldDB" id="A0A0K1QAA0"/>
<dbReference type="RefSeq" id="WP_146653499.1">
    <property type="nucleotide sequence ID" value="NZ_CP012333.1"/>
</dbReference>
<keyword evidence="1" id="KW-1133">Transmembrane helix</keyword>